<proteinExistence type="predicted"/>
<protein>
    <submittedName>
        <fullName evidence="1">Uncharacterized protein</fullName>
    </submittedName>
</protein>
<gene>
    <name evidence="1" type="ORF">DPX16_1837</name>
</gene>
<name>A0A3N0Z943_ANAGA</name>
<organism evidence="1 2">
    <name type="scientific">Anabarilius grahami</name>
    <name type="common">Kanglang fish</name>
    <name type="synonym">Barilius grahami</name>
    <dbReference type="NCBI Taxonomy" id="495550"/>
    <lineage>
        <taxon>Eukaryota</taxon>
        <taxon>Metazoa</taxon>
        <taxon>Chordata</taxon>
        <taxon>Craniata</taxon>
        <taxon>Vertebrata</taxon>
        <taxon>Euteleostomi</taxon>
        <taxon>Actinopterygii</taxon>
        <taxon>Neopterygii</taxon>
        <taxon>Teleostei</taxon>
        <taxon>Ostariophysi</taxon>
        <taxon>Cypriniformes</taxon>
        <taxon>Xenocyprididae</taxon>
        <taxon>Xenocypridinae</taxon>
        <taxon>Xenocypridinae incertae sedis</taxon>
        <taxon>Anabarilius</taxon>
    </lineage>
</organism>
<accession>A0A3N0Z943</accession>
<evidence type="ECO:0000313" key="2">
    <source>
        <dbReference type="Proteomes" id="UP000281406"/>
    </source>
</evidence>
<keyword evidence="2" id="KW-1185">Reference proteome</keyword>
<evidence type="ECO:0000313" key="1">
    <source>
        <dbReference type="EMBL" id="ROL54965.1"/>
    </source>
</evidence>
<dbReference type="Proteomes" id="UP000281406">
    <property type="component" value="Unassembled WGS sequence"/>
</dbReference>
<dbReference type="AlphaFoldDB" id="A0A3N0Z943"/>
<comment type="caution">
    <text evidence="1">The sequence shown here is derived from an EMBL/GenBank/DDBJ whole genome shotgun (WGS) entry which is preliminary data.</text>
</comment>
<dbReference type="EMBL" id="RJVU01003824">
    <property type="protein sequence ID" value="ROL54965.1"/>
    <property type="molecule type" value="Genomic_DNA"/>
</dbReference>
<reference evidence="1 2" key="1">
    <citation type="submission" date="2018-10" db="EMBL/GenBank/DDBJ databases">
        <title>Genome assembly for a Yunnan-Guizhou Plateau 3E fish, Anabarilius grahami (Regan), and its evolutionary and genetic applications.</title>
        <authorList>
            <person name="Jiang W."/>
        </authorList>
    </citation>
    <scope>NUCLEOTIDE SEQUENCE [LARGE SCALE GENOMIC DNA]</scope>
    <source>
        <strain evidence="1">AG-KIZ</strain>
        <tissue evidence="1">Muscle</tissue>
    </source>
</reference>
<sequence>MTTLSAVSLVFTWIFLSISLLNGFYLPPARAWAPIVPFLADLFLELIESVQRSSALESKSLCVDGVGRSVTLNNRKTLQLIPSMTDSSPVPYVNDAPVNMSQSMGSIQLLACGPAILSNMTWIQLICLRSIEIRLVVQSEQQLKWISAKIVPNKATPELLRTSEQCFVPERINVSERIDLNE</sequence>